<dbReference type="GO" id="GO:0033263">
    <property type="term" value="C:CORVET complex"/>
    <property type="evidence" value="ECO:0000318"/>
    <property type="project" value="GO_Central"/>
</dbReference>
<sequence length="626" mass="70072">MAGGDYPDVSMLKELAREQLTILLGNFYGKKDLVIDPGLMTPLDRLTGVQFLKHKGVDKIFKLEHKEILGGCDQRVYIVRPQVKSMRNIAAHIHSDKRAGKLRKYRILMVPRRLHVCEMILEQEGVYGSVQIEDLHIGLIPIDSDIISLENPQLLDSFFMEGDYTWLHTVARTIVNLQSTFGTIPNVYGQGHAAKIVETLVQTLTSELGEKKSPLQHKIGHIVLLDRDVDYVTPLCSQVTYEGLLDDIFEIKCGAIEFGPEVTGTEKVAKTMLNSEDAIFSQIRNRHFTGVFKYLSSRAKEIQANYDKRHNMELQELKNFVSEELKGLKQEHRSLTLHIGASEVIMKHKTKGSLKRGDLQDILGVEHNLLEGSDFRQCVSYIEECIHRQYDMLLTLRLLCLLSCTTSGLLAKDYQSLKLKFLHSYGFEHMITFFNLKKAGLLTEAVTGKEVAPSSIESNLNKLADSRGVGSAVSYVTSSLAALQKKDWFRTVSKKLSLIPKAGVECNLQNPNDMSYVFGGAYTPLTCRLVEQAIQRQGWGGLEDVLRHLPGTNFEKIEARSAKGGKSTVGSAASKVVLVYFIGGVTYSEIAALRFLGRQKGYRIIIATTAIINGSRMLRSFVETVK</sequence>
<dbReference type="InParanoid" id="F6VM60"/>
<gene>
    <name evidence="2" type="primary">LOC100180059</name>
</gene>
<dbReference type="InterPro" id="IPR001619">
    <property type="entry name" value="Sec1-like"/>
</dbReference>
<dbReference type="Gene3D" id="3.40.50.1910">
    <property type="match status" value="2"/>
</dbReference>
<dbReference type="PANTHER" id="PTHR11679">
    <property type="entry name" value="VESICLE PROTEIN SORTING-ASSOCIATED"/>
    <property type="match status" value="1"/>
</dbReference>
<dbReference type="FunCoup" id="F6VM60">
    <property type="interactions" value="660"/>
</dbReference>
<reference evidence="2" key="3">
    <citation type="submission" date="2025-08" db="UniProtKB">
        <authorList>
            <consortium name="Ensembl"/>
        </authorList>
    </citation>
    <scope>IDENTIFICATION</scope>
</reference>
<dbReference type="Gene3D" id="3.90.830.10">
    <property type="entry name" value="Syntaxin Binding Protein 1, Chain A, domain 2"/>
    <property type="match status" value="1"/>
</dbReference>
<reference evidence="2" key="2">
    <citation type="journal article" date="2008" name="Genome Biol.">
        <title>Improved genome assembly and evidence-based global gene model set for the chordate Ciona intestinalis: new insight into intron and operon populations.</title>
        <authorList>
            <person name="Satou Y."/>
            <person name="Mineta K."/>
            <person name="Ogasawara M."/>
            <person name="Sasakura Y."/>
            <person name="Shoguchi E."/>
            <person name="Ueno K."/>
            <person name="Yamada L."/>
            <person name="Matsumoto J."/>
            <person name="Wasserscheid J."/>
            <person name="Dewar K."/>
            <person name="Wiley G.B."/>
            <person name="Macmil S.L."/>
            <person name="Roe B.A."/>
            <person name="Zeller R.W."/>
            <person name="Hastings K.E."/>
            <person name="Lemaire P."/>
            <person name="Lindquist E."/>
            <person name="Endo T."/>
            <person name="Hotta K."/>
            <person name="Inaba K."/>
        </authorList>
    </citation>
    <scope>NUCLEOTIDE SEQUENCE [LARGE SCALE GENOMIC DNA]</scope>
    <source>
        <strain evidence="2">wild type</strain>
    </source>
</reference>
<organism evidence="2 3">
    <name type="scientific">Ciona intestinalis</name>
    <name type="common">Transparent sea squirt</name>
    <name type="synonym">Ascidia intestinalis</name>
    <dbReference type="NCBI Taxonomy" id="7719"/>
    <lineage>
        <taxon>Eukaryota</taxon>
        <taxon>Metazoa</taxon>
        <taxon>Chordata</taxon>
        <taxon>Tunicata</taxon>
        <taxon>Ascidiacea</taxon>
        <taxon>Phlebobranchia</taxon>
        <taxon>Cionidae</taxon>
        <taxon>Ciona</taxon>
    </lineage>
</organism>
<dbReference type="Gene3D" id="3.40.50.2060">
    <property type="match status" value="1"/>
</dbReference>
<dbReference type="Gene3D" id="1.25.40.850">
    <property type="match status" value="1"/>
</dbReference>
<dbReference type="OMA" id="QVHIYMI"/>
<dbReference type="InterPro" id="IPR043155">
    <property type="entry name" value="VPS33_dom3b"/>
</dbReference>
<dbReference type="EMBL" id="EAAA01002155">
    <property type="status" value="NOT_ANNOTATED_CDS"/>
    <property type="molecule type" value="Genomic_DNA"/>
</dbReference>
<dbReference type="AlphaFoldDB" id="F6VM60"/>
<dbReference type="SUPFAM" id="SSF56815">
    <property type="entry name" value="Sec1/munc18-like (SM) proteins"/>
    <property type="match status" value="1"/>
</dbReference>
<dbReference type="GO" id="GO:0005764">
    <property type="term" value="C:lysosome"/>
    <property type="evidence" value="ECO:0000318"/>
    <property type="project" value="GO_Central"/>
</dbReference>
<dbReference type="GO" id="GO:0006886">
    <property type="term" value="P:intracellular protein transport"/>
    <property type="evidence" value="ECO:0000318"/>
    <property type="project" value="GO_Central"/>
</dbReference>
<comment type="similarity">
    <text evidence="1">Belongs to the STXBP/unc-18/SEC1 family.</text>
</comment>
<proteinExistence type="inferred from homology"/>
<reference evidence="3" key="1">
    <citation type="journal article" date="2002" name="Science">
        <title>The draft genome of Ciona intestinalis: insights into chordate and vertebrate origins.</title>
        <authorList>
            <person name="Dehal P."/>
            <person name="Satou Y."/>
            <person name="Campbell R.K."/>
            <person name="Chapman J."/>
            <person name="Degnan B."/>
            <person name="De Tomaso A."/>
            <person name="Davidson B."/>
            <person name="Di Gregorio A."/>
            <person name="Gelpke M."/>
            <person name="Goodstein D.M."/>
            <person name="Harafuji N."/>
            <person name="Hastings K.E."/>
            <person name="Ho I."/>
            <person name="Hotta K."/>
            <person name="Huang W."/>
            <person name="Kawashima T."/>
            <person name="Lemaire P."/>
            <person name="Martinez D."/>
            <person name="Meinertzhagen I.A."/>
            <person name="Necula S."/>
            <person name="Nonaka M."/>
            <person name="Putnam N."/>
            <person name="Rash S."/>
            <person name="Saiga H."/>
            <person name="Satake M."/>
            <person name="Terry A."/>
            <person name="Yamada L."/>
            <person name="Wang H.G."/>
            <person name="Awazu S."/>
            <person name="Azumi K."/>
            <person name="Boore J."/>
            <person name="Branno M."/>
            <person name="Chin-Bow S."/>
            <person name="DeSantis R."/>
            <person name="Doyle S."/>
            <person name="Francino P."/>
            <person name="Keys D.N."/>
            <person name="Haga S."/>
            <person name="Hayashi H."/>
            <person name="Hino K."/>
            <person name="Imai K.S."/>
            <person name="Inaba K."/>
            <person name="Kano S."/>
            <person name="Kobayashi K."/>
            <person name="Kobayashi M."/>
            <person name="Lee B.I."/>
            <person name="Makabe K.W."/>
            <person name="Manohar C."/>
            <person name="Matassi G."/>
            <person name="Medina M."/>
            <person name="Mochizuki Y."/>
            <person name="Mount S."/>
            <person name="Morishita T."/>
            <person name="Miura S."/>
            <person name="Nakayama A."/>
            <person name="Nishizaka S."/>
            <person name="Nomoto H."/>
            <person name="Ohta F."/>
            <person name="Oishi K."/>
            <person name="Rigoutsos I."/>
            <person name="Sano M."/>
            <person name="Sasaki A."/>
            <person name="Sasakura Y."/>
            <person name="Shoguchi E."/>
            <person name="Shin-i T."/>
            <person name="Spagnuolo A."/>
            <person name="Stainier D."/>
            <person name="Suzuki M.M."/>
            <person name="Tassy O."/>
            <person name="Takatori N."/>
            <person name="Tokuoka M."/>
            <person name="Yagi K."/>
            <person name="Yoshizaki F."/>
            <person name="Wada S."/>
            <person name="Zhang C."/>
            <person name="Hyatt P.D."/>
            <person name="Larimer F."/>
            <person name="Detter C."/>
            <person name="Doggett N."/>
            <person name="Glavina T."/>
            <person name="Hawkins T."/>
            <person name="Richardson P."/>
            <person name="Lucas S."/>
            <person name="Kohara Y."/>
            <person name="Levine M."/>
            <person name="Satoh N."/>
            <person name="Rokhsar D.S."/>
        </authorList>
    </citation>
    <scope>NUCLEOTIDE SEQUENCE [LARGE SCALE GENOMIC DNA]</scope>
</reference>
<protein>
    <submittedName>
        <fullName evidence="2">Vacuolar protein sorting-associated protein 33B</fullName>
    </submittedName>
</protein>
<dbReference type="GeneTree" id="ENSGT00940000156813"/>
<dbReference type="GO" id="GO:0016192">
    <property type="term" value="P:vesicle-mediated transport"/>
    <property type="evidence" value="ECO:0000318"/>
    <property type="project" value="GO_Central"/>
</dbReference>
<evidence type="ECO:0000256" key="1">
    <source>
        <dbReference type="ARBA" id="ARBA00009884"/>
    </source>
</evidence>
<dbReference type="Proteomes" id="UP000008144">
    <property type="component" value="Chromosome 5"/>
</dbReference>
<dbReference type="Ensembl" id="ENSCINT00000014583.3">
    <property type="protein sequence ID" value="ENSCINP00000014583.3"/>
    <property type="gene ID" value="ENSCING00000012212.2"/>
</dbReference>
<accession>F6VM60</accession>
<dbReference type="STRING" id="7719.ENSCINP00000014583"/>
<reference evidence="2" key="4">
    <citation type="submission" date="2025-09" db="UniProtKB">
        <authorList>
            <consortium name="Ensembl"/>
        </authorList>
    </citation>
    <scope>IDENTIFICATION</scope>
</reference>
<dbReference type="HOGENOM" id="CLU_016678_3_1_1"/>
<dbReference type="InterPro" id="IPR036045">
    <property type="entry name" value="Sec1-like_sf"/>
</dbReference>
<dbReference type="InterPro" id="IPR027482">
    <property type="entry name" value="Sec1-like_dom2"/>
</dbReference>
<dbReference type="Pfam" id="PF00995">
    <property type="entry name" value="Sec1"/>
    <property type="match status" value="1"/>
</dbReference>
<name>F6VM60_CIOIN</name>
<dbReference type="InterPro" id="IPR043127">
    <property type="entry name" value="Sec-1-like_dom3a"/>
</dbReference>
<dbReference type="InterPro" id="IPR043154">
    <property type="entry name" value="Sec-1-like_dom1"/>
</dbReference>
<keyword evidence="3" id="KW-1185">Reference proteome</keyword>
<evidence type="ECO:0000313" key="3">
    <source>
        <dbReference type="Proteomes" id="UP000008144"/>
    </source>
</evidence>
<evidence type="ECO:0000313" key="2">
    <source>
        <dbReference type="Ensembl" id="ENSCINP00000014583.3"/>
    </source>
</evidence>